<evidence type="ECO:0000313" key="3">
    <source>
        <dbReference type="Proteomes" id="UP000295192"/>
    </source>
</evidence>
<proteinExistence type="predicted"/>
<accession>A0A484C1Q4</accession>
<evidence type="ECO:0000313" key="2">
    <source>
        <dbReference type="EMBL" id="TDG53241.1"/>
    </source>
</evidence>
<reference evidence="2 3" key="1">
    <citation type="journal article" date="2019" name="J. Hered.">
        <title>An Improved Genome Assembly for Drosophila navojoa, the Basal Species in the mojavensis Cluster.</title>
        <authorList>
            <person name="Vanderlinde T."/>
            <person name="Dupim E.G."/>
            <person name="Nazario-Yepiz N.O."/>
            <person name="Carvalho A.B."/>
        </authorList>
    </citation>
    <scope>NUCLEOTIDE SEQUENCE [LARGE SCALE GENOMIC DNA]</scope>
    <source>
        <strain evidence="2">Navoj_Jal97</strain>
        <tissue evidence="2">Whole organism</tissue>
    </source>
</reference>
<dbReference type="AlphaFoldDB" id="A0A484C1Q4"/>
<dbReference type="Proteomes" id="UP000295192">
    <property type="component" value="Unassembled WGS sequence"/>
</dbReference>
<sequence>MFSMLSMSTDKDSGMGSPVGSARSERYRRRRGKAHRMGVTEGPALPKHTKILQPQPCNLNPNEHLMNIILAQDETIKRQIYLLK</sequence>
<keyword evidence="3" id="KW-1185">Reference proteome</keyword>
<feature type="region of interest" description="Disordered" evidence="1">
    <location>
        <begin position="1"/>
        <end position="52"/>
    </location>
</feature>
<evidence type="ECO:0000256" key="1">
    <source>
        <dbReference type="SAM" id="MobiDB-lite"/>
    </source>
</evidence>
<dbReference type="STRING" id="7232.A0A484C1Q4"/>
<organism evidence="2 3">
    <name type="scientific">Drosophila navojoa</name>
    <name type="common">Fruit fly</name>
    <dbReference type="NCBI Taxonomy" id="7232"/>
    <lineage>
        <taxon>Eukaryota</taxon>
        <taxon>Metazoa</taxon>
        <taxon>Ecdysozoa</taxon>
        <taxon>Arthropoda</taxon>
        <taxon>Hexapoda</taxon>
        <taxon>Insecta</taxon>
        <taxon>Pterygota</taxon>
        <taxon>Neoptera</taxon>
        <taxon>Endopterygota</taxon>
        <taxon>Diptera</taxon>
        <taxon>Brachycera</taxon>
        <taxon>Muscomorpha</taxon>
        <taxon>Ephydroidea</taxon>
        <taxon>Drosophilidae</taxon>
        <taxon>Drosophila</taxon>
    </lineage>
</organism>
<dbReference type="EMBL" id="LSRL02000001">
    <property type="protein sequence ID" value="TDG53241.1"/>
    <property type="molecule type" value="Genomic_DNA"/>
</dbReference>
<name>A0A484C1Q4_DRONA</name>
<dbReference type="OrthoDB" id="10034447at2759"/>
<gene>
    <name evidence="2" type="ORF">AWZ03_000056</name>
</gene>
<protein>
    <submittedName>
        <fullName evidence="2">Uncharacterized protein</fullName>
    </submittedName>
</protein>
<feature type="compositionally biased region" description="Basic residues" evidence="1">
    <location>
        <begin position="26"/>
        <end position="36"/>
    </location>
</feature>
<comment type="caution">
    <text evidence="2">The sequence shown here is derived from an EMBL/GenBank/DDBJ whole genome shotgun (WGS) entry which is preliminary data.</text>
</comment>